<dbReference type="InterPro" id="IPR029058">
    <property type="entry name" value="AB_hydrolase_fold"/>
</dbReference>
<dbReference type="InterPro" id="IPR050278">
    <property type="entry name" value="Serine_Prot_S9B/DPPIV"/>
</dbReference>
<evidence type="ECO:0000256" key="2">
    <source>
        <dbReference type="ARBA" id="ARBA00022438"/>
    </source>
</evidence>
<sequence>MKWSADCSRLAFLTLNDTNVLPYKYEEYFPSEPYPKPQQIRIPTPGTPNPTVTVNIFSYASNLVATVDISTGLAPSTSDPLLNDVYVYDLVWADGNRLATVRVPRLQNRKDVLLTDATDSTLTFYSSKIIKTDQVDTWIQHNANVIKFISTQQYVDITIHPESANKHYHLALYDIKDPNPKFLTSGEWDVTAILGSHENQIFIEAAQSDSVNREILSVNIDASSTKQLSDPNKRGVYSASLSSSGTFMFVNYMGPELPSYSLVNLQDESSNVLLNNEELKQTIQDGLQMPSSHIKSINKPDGTKLNALFVYPPHFSDSADVQYPVMMRVYGGPGNQLVLNSYASMHDSLSLYWASLGYIVVTVDGRGTGGRGHSFMTCTYKELGIREAQDQIIAAKQLKLMHFVDGNRIGIWGWSYGGYMTLMSLTSLDNDKVFKLGMAVAPVTDWKYYDSAYTERYMQWPSMNPEGYGNSSVVNRVRREFNSPLLPSKIDSVTGVATQSYSHLLLVHGTGDDNVHPLNSFNLMTELQNAQVQFSTMFYPNKDHSIAGDATRRQLYRLLTSKVQEKLV</sequence>
<dbReference type="EMBL" id="JAOPGA020001808">
    <property type="protein sequence ID" value="KAL0491479.1"/>
    <property type="molecule type" value="Genomic_DNA"/>
</dbReference>
<accession>A0AAW2ZQI1</accession>
<dbReference type="SUPFAM" id="SSF53474">
    <property type="entry name" value="alpha/beta-Hydrolases"/>
    <property type="match status" value="1"/>
</dbReference>
<feature type="domain" description="Peptidase S9 prolyl oligopeptidase catalytic" evidence="12">
    <location>
        <begin position="352"/>
        <end position="560"/>
    </location>
</feature>
<keyword evidence="15" id="KW-1185">Reference proteome</keyword>
<keyword evidence="8" id="KW-1133">Transmembrane helix</keyword>
<keyword evidence="10" id="KW-0325">Glycoprotein</keyword>
<dbReference type="SUPFAM" id="SSF82171">
    <property type="entry name" value="DPP6 N-terminal domain-like"/>
    <property type="match status" value="1"/>
</dbReference>
<protein>
    <submittedName>
        <fullName evidence="14">Uncharacterized protein</fullName>
    </submittedName>
</protein>
<evidence type="ECO:0000313" key="14">
    <source>
        <dbReference type="EMBL" id="KAL0491479.1"/>
    </source>
</evidence>
<dbReference type="Proteomes" id="UP001431209">
    <property type="component" value="Unassembled WGS sequence"/>
</dbReference>
<comment type="caution">
    <text evidence="14">The sequence shown here is derived from an EMBL/GenBank/DDBJ whole genome shotgun (WGS) entry which is preliminary data.</text>
</comment>
<name>A0AAW2ZQI1_9EUKA</name>
<evidence type="ECO:0000256" key="3">
    <source>
        <dbReference type="ARBA" id="ARBA00022670"/>
    </source>
</evidence>
<dbReference type="GO" id="GO:0005886">
    <property type="term" value="C:plasma membrane"/>
    <property type="evidence" value="ECO:0007669"/>
    <property type="project" value="TreeGrafter"/>
</dbReference>
<dbReference type="Pfam" id="PF00326">
    <property type="entry name" value="Peptidase_S9"/>
    <property type="match status" value="1"/>
</dbReference>
<feature type="domain" description="Dipeptidylpeptidase IV N-terminal" evidence="13">
    <location>
        <begin position="2"/>
        <end position="258"/>
    </location>
</feature>
<dbReference type="GO" id="GO:0008239">
    <property type="term" value="F:dipeptidyl-peptidase activity"/>
    <property type="evidence" value="ECO:0007669"/>
    <property type="project" value="TreeGrafter"/>
</dbReference>
<evidence type="ECO:0000256" key="5">
    <source>
        <dbReference type="ARBA" id="ARBA00022801"/>
    </source>
</evidence>
<dbReference type="PANTHER" id="PTHR11731:SF200">
    <property type="entry name" value="DIPEPTIDYL PEPTIDASE 10, ISOFORM B"/>
    <property type="match status" value="1"/>
</dbReference>
<dbReference type="AlphaFoldDB" id="A0AAW2ZQI1"/>
<organism evidence="14 15">
    <name type="scientific">Acrasis kona</name>
    <dbReference type="NCBI Taxonomy" id="1008807"/>
    <lineage>
        <taxon>Eukaryota</taxon>
        <taxon>Discoba</taxon>
        <taxon>Heterolobosea</taxon>
        <taxon>Tetramitia</taxon>
        <taxon>Eutetramitia</taxon>
        <taxon>Acrasidae</taxon>
        <taxon>Acrasis</taxon>
    </lineage>
</organism>
<dbReference type="PROSITE" id="PS00708">
    <property type="entry name" value="PRO_ENDOPEP_SER"/>
    <property type="match status" value="1"/>
</dbReference>
<reference evidence="14 15" key="1">
    <citation type="submission" date="2024-03" db="EMBL/GenBank/DDBJ databases">
        <title>The Acrasis kona genome and developmental transcriptomes reveal deep origins of eukaryotic multicellular pathways.</title>
        <authorList>
            <person name="Sheikh S."/>
            <person name="Fu C.-J."/>
            <person name="Brown M.W."/>
            <person name="Baldauf S.L."/>
        </authorList>
    </citation>
    <scope>NUCLEOTIDE SEQUENCE [LARGE SCALE GENOMIC DNA]</scope>
    <source>
        <strain evidence="14 15">ATCC MYA-3509</strain>
    </source>
</reference>
<keyword evidence="7" id="KW-0735">Signal-anchor</keyword>
<evidence type="ECO:0000259" key="12">
    <source>
        <dbReference type="Pfam" id="PF00326"/>
    </source>
</evidence>
<keyword evidence="9" id="KW-0472">Membrane</keyword>
<dbReference type="GO" id="GO:0012505">
    <property type="term" value="C:endomembrane system"/>
    <property type="evidence" value="ECO:0007669"/>
    <property type="project" value="UniProtKB-SubCell"/>
</dbReference>
<evidence type="ECO:0000256" key="7">
    <source>
        <dbReference type="ARBA" id="ARBA00022968"/>
    </source>
</evidence>
<comment type="subcellular location">
    <subcellularLocation>
        <location evidence="11">Endomembrane system</location>
        <topology evidence="11">Single-pass membrane protein</topology>
    </subcellularLocation>
    <subcellularLocation>
        <location evidence="1">Membrane</location>
        <topology evidence="1">Single-pass type II membrane protein</topology>
    </subcellularLocation>
</comment>
<keyword evidence="6" id="KW-0720">Serine protease</keyword>
<evidence type="ECO:0000256" key="6">
    <source>
        <dbReference type="ARBA" id="ARBA00022825"/>
    </source>
</evidence>
<evidence type="ECO:0000256" key="9">
    <source>
        <dbReference type="ARBA" id="ARBA00023136"/>
    </source>
</evidence>
<evidence type="ECO:0000259" key="13">
    <source>
        <dbReference type="Pfam" id="PF00930"/>
    </source>
</evidence>
<keyword evidence="5" id="KW-0378">Hydrolase</keyword>
<dbReference type="InterPro" id="IPR002469">
    <property type="entry name" value="Peptidase_S9B_N"/>
</dbReference>
<keyword evidence="4" id="KW-0812">Transmembrane</keyword>
<evidence type="ECO:0000256" key="8">
    <source>
        <dbReference type="ARBA" id="ARBA00022989"/>
    </source>
</evidence>
<evidence type="ECO:0000313" key="15">
    <source>
        <dbReference type="Proteomes" id="UP001431209"/>
    </source>
</evidence>
<dbReference type="GO" id="GO:0004177">
    <property type="term" value="F:aminopeptidase activity"/>
    <property type="evidence" value="ECO:0007669"/>
    <property type="project" value="UniProtKB-KW"/>
</dbReference>
<dbReference type="Pfam" id="PF00930">
    <property type="entry name" value="DPPIV_N"/>
    <property type="match status" value="1"/>
</dbReference>
<dbReference type="Gene3D" id="3.40.50.1820">
    <property type="entry name" value="alpha/beta hydrolase"/>
    <property type="match status" value="1"/>
</dbReference>
<dbReference type="InterPro" id="IPR002471">
    <property type="entry name" value="Pept_S9_AS"/>
</dbReference>
<dbReference type="GO" id="GO:0004252">
    <property type="term" value="F:serine-type endopeptidase activity"/>
    <property type="evidence" value="ECO:0007669"/>
    <property type="project" value="InterPro"/>
</dbReference>
<evidence type="ECO:0000256" key="1">
    <source>
        <dbReference type="ARBA" id="ARBA00004606"/>
    </source>
</evidence>
<evidence type="ECO:0000256" key="4">
    <source>
        <dbReference type="ARBA" id="ARBA00022692"/>
    </source>
</evidence>
<dbReference type="Gene3D" id="2.140.10.30">
    <property type="entry name" value="Dipeptidylpeptidase IV, N-terminal domain"/>
    <property type="match status" value="1"/>
</dbReference>
<dbReference type="GO" id="GO:0006508">
    <property type="term" value="P:proteolysis"/>
    <property type="evidence" value="ECO:0007669"/>
    <property type="project" value="UniProtKB-KW"/>
</dbReference>
<proteinExistence type="predicted"/>
<keyword evidence="2" id="KW-0031">Aminopeptidase</keyword>
<dbReference type="InterPro" id="IPR001375">
    <property type="entry name" value="Peptidase_S9_cat"/>
</dbReference>
<evidence type="ECO:0000256" key="10">
    <source>
        <dbReference type="ARBA" id="ARBA00023180"/>
    </source>
</evidence>
<gene>
    <name evidence="14" type="ORF">AKO1_000892</name>
</gene>
<evidence type="ECO:0000256" key="11">
    <source>
        <dbReference type="ARBA" id="ARBA00037847"/>
    </source>
</evidence>
<keyword evidence="3" id="KW-0645">Protease</keyword>
<dbReference type="PANTHER" id="PTHR11731">
    <property type="entry name" value="PROTEASE FAMILY S9B,C DIPEPTIDYL-PEPTIDASE IV-RELATED"/>
    <property type="match status" value="1"/>
</dbReference>